<proteinExistence type="predicted"/>
<evidence type="ECO:0000313" key="3">
    <source>
        <dbReference type="Proteomes" id="UP001175211"/>
    </source>
</evidence>
<organism evidence="2 3">
    <name type="scientific">Armillaria tabescens</name>
    <name type="common">Ringless honey mushroom</name>
    <name type="synonym">Agaricus tabescens</name>
    <dbReference type="NCBI Taxonomy" id="1929756"/>
    <lineage>
        <taxon>Eukaryota</taxon>
        <taxon>Fungi</taxon>
        <taxon>Dikarya</taxon>
        <taxon>Basidiomycota</taxon>
        <taxon>Agaricomycotina</taxon>
        <taxon>Agaricomycetes</taxon>
        <taxon>Agaricomycetidae</taxon>
        <taxon>Agaricales</taxon>
        <taxon>Marasmiineae</taxon>
        <taxon>Physalacriaceae</taxon>
        <taxon>Desarmillaria</taxon>
    </lineage>
</organism>
<evidence type="ECO:0000313" key="2">
    <source>
        <dbReference type="EMBL" id="KAK0461667.1"/>
    </source>
</evidence>
<comment type="caution">
    <text evidence="2">The sequence shown here is derived from an EMBL/GenBank/DDBJ whole genome shotgun (WGS) entry which is preliminary data.</text>
</comment>
<keyword evidence="3" id="KW-1185">Reference proteome</keyword>
<dbReference type="GeneID" id="85360590"/>
<evidence type="ECO:0000256" key="1">
    <source>
        <dbReference type="SAM" id="Coils"/>
    </source>
</evidence>
<protein>
    <submittedName>
        <fullName evidence="2">Uncharacterized protein</fullName>
    </submittedName>
</protein>
<dbReference type="RefSeq" id="XP_060333405.1">
    <property type="nucleotide sequence ID" value="XM_060477042.1"/>
</dbReference>
<feature type="coiled-coil region" evidence="1">
    <location>
        <begin position="12"/>
        <end position="46"/>
    </location>
</feature>
<sequence length="130" mass="15623">MLPQKPRGYESLRASLIERQKLERKREEARERMRRRRQEIKTLDAATQSALKDAAHASQAKYRQKHRYILGVKEADRRLTAYMQGWENNLDNMPEYKHRIGHLKQPDDYSLEDIQHREQEHNTILSTQNQ</sequence>
<accession>A0AA39TJU6</accession>
<keyword evidence="1" id="KW-0175">Coiled coil</keyword>
<name>A0AA39TJU6_ARMTA</name>
<gene>
    <name evidence="2" type="ORF">EV420DRAFT_1639961</name>
</gene>
<dbReference type="EMBL" id="JAUEPS010000010">
    <property type="protein sequence ID" value="KAK0461667.1"/>
    <property type="molecule type" value="Genomic_DNA"/>
</dbReference>
<dbReference type="Proteomes" id="UP001175211">
    <property type="component" value="Unassembled WGS sequence"/>
</dbReference>
<reference evidence="2" key="1">
    <citation type="submission" date="2023-06" db="EMBL/GenBank/DDBJ databases">
        <authorList>
            <consortium name="Lawrence Berkeley National Laboratory"/>
            <person name="Ahrendt S."/>
            <person name="Sahu N."/>
            <person name="Indic B."/>
            <person name="Wong-Bajracharya J."/>
            <person name="Merenyi Z."/>
            <person name="Ke H.-M."/>
            <person name="Monk M."/>
            <person name="Kocsube S."/>
            <person name="Drula E."/>
            <person name="Lipzen A."/>
            <person name="Balint B."/>
            <person name="Henrissat B."/>
            <person name="Andreopoulos B."/>
            <person name="Martin F.M."/>
            <person name="Harder C.B."/>
            <person name="Rigling D."/>
            <person name="Ford K.L."/>
            <person name="Foster G.D."/>
            <person name="Pangilinan J."/>
            <person name="Papanicolaou A."/>
            <person name="Barry K."/>
            <person name="LaButti K."/>
            <person name="Viragh M."/>
            <person name="Koriabine M."/>
            <person name="Yan M."/>
            <person name="Riley R."/>
            <person name="Champramary S."/>
            <person name="Plett K.L."/>
            <person name="Tsai I.J."/>
            <person name="Slot J."/>
            <person name="Sipos G."/>
            <person name="Plett J."/>
            <person name="Nagy L.G."/>
            <person name="Grigoriev I.V."/>
        </authorList>
    </citation>
    <scope>NUCLEOTIDE SEQUENCE</scope>
    <source>
        <strain evidence="2">CCBAS 213</strain>
    </source>
</reference>
<dbReference type="AlphaFoldDB" id="A0AA39TJU6"/>